<dbReference type="OrthoDB" id="269227at2759"/>
<dbReference type="PROSITE" id="PS00624">
    <property type="entry name" value="GMC_OXRED_2"/>
    <property type="match status" value="1"/>
</dbReference>
<dbReference type="SUPFAM" id="SSF51905">
    <property type="entry name" value="FAD/NAD(P)-binding domain"/>
    <property type="match status" value="1"/>
</dbReference>
<dbReference type="GO" id="GO:0016614">
    <property type="term" value="F:oxidoreductase activity, acting on CH-OH group of donors"/>
    <property type="evidence" value="ECO:0007669"/>
    <property type="project" value="InterPro"/>
</dbReference>
<dbReference type="PANTHER" id="PTHR11552">
    <property type="entry name" value="GLUCOSE-METHANOL-CHOLINE GMC OXIDOREDUCTASE"/>
    <property type="match status" value="1"/>
</dbReference>
<dbReference type="Proteomes" id="UP000799776">
    <property type="component" value="Unassembled WGS sequence"/>
</dbReference>
<organism evidence="4 5">
    <name type="scientific">Saccharata proteae CBS 121410</name>
    <dbReference type="NCBI Taxonomy" id="1314787"/>
    <lineage>
        <taxon>Eukaryota</taxon>
        <taxon>Fungi</taxon>
        <taxon>Dikarya</taxon>
        <taxon>Ascomycota</taxon>
        <taxon>Pezizomycotina</taxon>
        <taxon>Dothideomycetes</taxon>
        <taxon>Dothideomycetes incertae sedis</taxon>
        <taxon>Botryosphaeriales</taxon>
        <taxon>Saccharataceae</taxon>
        <taxon>Saccharata</taxon>
    </lineage>
</organism>
<gene>
    <name evidence="4" type="ORF">K490DRAFT_73656</name>
</gene>
<dbReference type="Gene3D" id="3.50.50.60">
    <property type="entry name" value="FAD/NAD(P)-binding domain"/>
    <property type="match status" value="1"/>
</dbReference>
<evidence type="ECO:0000313" key="5">
    <source>
        <dbReference type="Proteomes" id="UP000799776"/>
    </source>
</evidence>
<dbReference type="GO" id="GO:0050660">
    <property type="term" value="F:flavin adenine dinucleotide binding"/>
    <property type="evidence" value="ECO:0007669"/>
    <property type="project" value="InterPro"/>
</dbReference>
<dbReference type="InterPro" id="IPR036188">
    <property type="entry name" value="FAD/NAD-bd_sf"/>
</dbReference>
<dbReference type="SUPFAM" id="SSF54373">
    <property type="entry name" value="FAD-linked reductases, C-terminal domain"/>
    <property type="match status" value="1"/>
</dbReference>
<evidence type="ECO:0000256" key="1">
    <source>
        <dbReference type="ARBA" id="ARBA00010790"/>
    </source>
</evidence>
<dbReference type="PIRSF" id="PIRSF000137">
    <property type="entry name" value="Alcohol_oxidase"/>
    <property type="match status" value="1"/>
</dbReference>
<name>A0A9P4HTK0_9PEZI</name>
<dbReference type="Pfam" id="PF00732">
    <property type="entry name" value="GMC_oxred_N"/>
    <property type="match status" value="1"/>
</dbReference>
<evidence type="ECO:0000256" key="2">
    <source>
        <dbReference type="PIRSR" id="PIRSR000137-2"/>
    </source>
</evidence>
<protein>
    <submittedName>
        <fullName evidence="4">GMC oxidoreductase</fullName>
    </submittedName>
</protein>
<dbReference type="AlphaFoldDB" id="A0A9P4HTK0"/>
<keyword evidence="2" id="KW-0274">FAD</keyword>
<dbReference type="Pfam" id="PF05199">
    <property type="entry name" value="GMC_oxred_C"/>
    <property type="match status" value="1"/>
</dbReference>
<dbReference type="Gene3D" id="3.30.560.10">
    <property type="entry name" value="Glucose Oxidase, domain 3"/>
    <property type="match status" value="1"/>
</dbReference>
<keyword evidence="2" id="KW-0285">Flavoprotein</keyword>
<comment type="similarity">
    <text evidence="1">Belongs to the GMC oxidoreductase family.</text>
</comment>
<evidence type="ECO:0000313" key="4">
    <source>
        <dbReference type="EMBL" id="KAF2087759.1"/>
    </source>
</evidence>
<reference evidence="4" key="1">
    <citation type="journal article" date="2020" name="Stud. Mycol.">
        <title>101 Dothideomycetes genomes: a test case for predicting lifestyles and emergence of pathogens.</title>
        <authorList>
            <person name="Haridas S."/>
            <person name="Albert R."/>
            <person name="Binder M."/>
            <person name="Bloem J."/>
            <person name="Labutti K."/>
            <person name="Salamov A."/>
            <person name="Andreopoulos B."/>
            <person name="Baker S."/>
            <person name="Barry K."/>
            <person name="Bills G."/>
            <person name="Bluhm B."/>
            <person name="Cannon C."/>
            <person name="Castanera R."/>
            <person name="Culley D."/>
            <person name="Daum C."/>
            <person name="Ezra D."/>
            <person name="Gonzalez J."/>
            <person name="Henrissat B."/>
            <person name="Kuo A."/>
            <person name="Liang C."/>
            <person name="Lipzen A."/>
            <person name="Lutzoni F."/>
            <person name="Magnuson J."/>
            <person name="Mondo S."/>
            <person name="Nolan M."/>
            <person name="Ohm R."/>
            <person name="Pangilinan J."/>
            <person name="Park H.-J."/>
            <person name="Ramirez L."/>
            <person name="Alfaro M."/>
            <person name="Sun H."/>
            <person name="Tritt A."/>
            <person name="Yoshinaga Y."/>
            <person name="Zwiers L.-H."/>
            <person name="Turgeon B."/>
            <person name="Goodwin S."/>
            <person name="Spatafora J."/>
            <person name="Crous P."/>
            <person name="Grigoriev I."/>
        </authorList>
    </citation>
    <scope>NUCLEOTIDE SEQUENCE</scope>
    <source>
        <strain evidence="4">CBS 121410</strain>
    </source>
</reference>
<dbReference type="EMBL" id="ML978719">
    <property type="protein sequence ID" value="KAF2087759.1"/>
    <property type="molecule type" value="Genomic_DNA"/>
</dbReference>
<accession>A0A9P4HTK0</accession>
<feature type="domain" description="Glucose-methanol-choline oxidoreductase N-terminal" evidence="3">
    <location>
        <begin position="293"/>
        <end position="307"/>
    </location>
</feature>
<comment type="caution">
    <text evidence="4">The sequence shown here is derived from an EMBL/GenBank/DDBJ whole genome shotgun (WGS) entry which is preliminary data.</text>
</comment>
<proteinExistence type="inferred from homology"/>
<feature type="binding site" evidence="2">
    <location>
        <begin position="29"/>
        <end position="30"/>
    </location>
    <ligand>
        <name>FAD</name>
        <dbReference type="ChEBI" id="CHEBI:57692"/>
    </ligand>
</feature>
<dbReference type="InterPro" id="IPR000172">
    <property type="entry name" value="GMC_OxRdtase_N"/>
</dbReference>
<dbReference type="PANTHER" id="PTHR11552:SF210">
    <property type="entry name" value="GLUCOSE-METHANOL-CHOLINE OXIDOREDUCTASE N-TERMINAL DOMAIN-CONTAINING PROTEIN-RELATED"/>
    <property type="match status" value="1"/>
</dbReference>
<dbReference type="InterPro" id="IPR007867">
    <property type="entry name" value="GMC_OxRtase_C"/>
</dbReference>
<keyword evidence="5" id="KW-1185">Reference proteome</keyword>
<dbReference type="InterPro" id="IPR012132">
    <property type="entry name" value="GMC_OxRdtase"/>
</dbReference>
<sequence length="628" mass="68869">MDSLGRQDLSSAAFLDSETFDTIIIGGGTSGLVTATRLSEDCSNRVLVIEAGADRRDDPRVFTPGLAAATYYDPDFDWCFMTKPQPGLNGRQIAQPKGRLLGGSTAINLGLMIYPSKSGFDAWEKLGNPGWSWEGMTSYFKKFHTYHPPSEKIREQLNIDYIEEALHGTDGPIQTSFGEDHYTPYNDAWPKTFKNLGYKISGDPLSGISTGGYTNTGTIDPKTKHRSHAGNAYLTPEVTNRPNLRILTETLADKLILEKTEDGSVIAKGVEVTLKDGTKRQILAQTEVILATGTIKTPQILELSGIGDANLLRSHGIDVVIDNPHVGENLQDHGFVCCSWEVNDPTTSGDMLRNPEVAGACMEAFQKAGAGPLGVCTIVNAYMPIIDFAAPSGKSQLDDLLTEYLDNHTYKPFPAQKAQYDLLRQILHNKDDGSGQYELAPFQLLPDKGPSPKGIFGMTDPDHYISIVSVLNHPFSRGSVHINSPDPKQQPDIDPGFLDHPLDLELHARHTLWLETLAHTEPMASLLKKDGRRLHSDKPLPMTLDEAKQITRDRIVSHYHVAGSCAMMPEELGGVVDSRLKVYGTRNLRIVDASVFPLMPRGNIQADVYAVAEKAADVIKEDRAAAKN</sequence>
<evidence type="ECO:0000259" key="3">
    <source>
        <dbReference type="PROSITE" id="PS00624"/>
    </source>
</evidence>
<comment type="cofactor">
    <cofactor evidence="2">
        <name>FAD</name>
        <dbReference type="ChEBI" id="CHEBI:57692"/>
    </cofactor>
</comment>